<feature type="region of interest" description="Disordered" evidence="1">
    <location>
        <begin position="31"/>
        <end position="154"/>
    </location>
</feature>
<accession>A0A5B7ENS4</accession>
<gene>
    <name evidence="2" type="ORF">E2C01_028232</name>
</gene>
<proteinExistence type="predicted"/>
<dbReference type="Proteomes" id="UP000324222">
    <property type="component" value="Unassembled WGS sequence"/>
</dbReference>
<keyword evidence="3" id="KW-1185">Reference proteome</keyword>
<protein>
    <submittedName>
        <fullName evidence="2">Uncharacterized protein</fullName>
    </submittedName>
</protein>
<sequence length="154" mass="16233">MIRKGTAADGKSLSPHQQISAVVTAARVRGGEAQKGGGGAAVIYWRPKTPNTTICSRRSSPPPRPAPATHVAGRELSKTRRGEHSGTEDERHPGLSAPRGEQAVTEGVVQERSPVKTDGLAREQGGAGAERRKRSKSGKRQVRAICSARDIGGQ</sequence>
<reference evidence="2 3" key="1">
    <citation type="submission" date="2019-05" db="EMBL/GenBank/DDBJ databases">
        <title>Another draft genome of Portunus trituberculatus and its Hox gene families provides insights of decapod evolution.</title>
        <authorList>
            <person name="Jeong J.-H."/>
            <person name="Song I."/>
            <person name="Kim S."/>
            <person name="Choi T."/>
            <person name="Kim D."/>
            <person name="Ryu S."/>
            <person name="Kim W."/>
        </authorList>
    </citation>
    <scope>NUCLEOTIDE SEQUENCE [LARGE SCALE GENOMIC DNA]</scope>
    <source>
        <tissue evidence="2">Muscle</tissue>
    </source>
</reference>
<feature type="compositionally biased region" description="Basic residues" evidence="1">
    <location>
        <begin position="131"/>
        <end position="142"/>
    </location>
</feature>
<evidence type="ECO:0000256" key="1">
    <source>
        <dbReference type="SAM" id="MobiDB-lite"/>
    </source>
</evidence>
<name>A0A5B7ENS4_PORTR</name>
<dbReference type="AlphaFoldDB" id="A0A5B7ENS4"/>
<feature type="compositionally biased region" description="Basic and acidic residues" evidence="1">
    <location>
        <begin position="72"/>
        <end position="93"/>
    </location>
</feature>
<comment type="caution">
    <text evidence="2">The sequence shown here is derived from an EMBL/GenBank/DDBJ whole genome shotgun (WGS) entry which is preliminary data.</text>
</comment>
<evidence type="ECO:0000313" key="2">
    <source>
        <dbReference type="EMBL" id="MPC34829.1"/>
    </source>
</evidence>
<organism evidence="2 3">
    <name type="scientific">Portunus trituberculatus</name>
    <name type="common">Swimming crab</name>
    <name type="synonym">Neptunus trituberculatus</name>
    <dbReference type="NCBI Taxonomy" id="210409"/>
    <lineage>
        <taxon>Eukaryota</taxon>
        <taxon>Metazoa</taxon>
        <taxon>Ecdysozoa</taxon>
        <taxon>Arthropoda</taxon>
        <taxon>Crustacea</taxon>
        <taxon>Multicrustacea</taxon>
        <taxon>Malacostraca</taxon>
        <taxon>Eumalacostraca</taxon>
        <taxon>Eucarida</taxon>
        <taxon>Decapoda</taxon>
        <taxon>Pleocyemata</taxon>
        <taxon>Brachyura</taxon>
        <taxon>Eubrachyura</taxon>
        <taxon>Portunoidea</taxon>
        <taxon>Portunidae</taxon>
        <taxon>Portuninae</taxon>
        <taxon>Portunus</taxon>
    </lineage>
</organism>
<evidence type="ECO:0000313" key="3">
    <source>
        <dbReference type="Proteomes" id="UP000324222"/>
    </source>
</evidence>
<dbReference type="EMBL" id="VSRR010003140">
    <property type="protein sequence ID" value="MPC34829.1"/>
    <property type="molecule type" value="Genomic_DNA"/>
</dbReference>